<evidence type="ECO:0000259" key="6">
    <source>
        <dbReference type="PROSITE" id="PS50089"/>
    </source>
</evidence>
<protein>
    <submittedName>
        <fullName evidence="7">E3 ubiquitin-protein ligase TTC3</fullName>
    </submittedName>
</protein>
<dbReference type="PANTHER" id="PTHR17550:SF4">
    <property type="entry name" value="E3 UBIQUITIN-PROTEIN LIGASE TTC3"/>
    <property type="match status" value="1"/>
</dbReference>
<dbReference type="InterPro" id="IPR056871">
    <property type="entry name" value="WH_TTC3"/>
</dbReference>
<dbReference type="GO" id="GO:0005737">
    <property type="term" value="C:cytoplasm"/>
    <property type="evidence" value="ECO:0007669"/>
    <property type="project" value="UniProtKB-ARBA"/>
</dbReference>
<gene>
    <name evidence="7" type="primary">Ttc3</name>
    <name evidence="7" type="ORF">TNCT_311814</name>
</gene>
<accession>A0A8X6FEM5</accession>
<feature type="coiled-coil region" evidence="4">
    <location>
        <begin position="1231"/>
        <end position="1345"/>
    </location>
</feature>
<dbReference type="InterPro" id="IPR043866">
    <property type="entry name" value="TTC3/DZIP3_dom"/>
</dbReference>
<dbReference type="OrthoDB" id="6435645at2759"/>
<dbReference type="SUPFAM" id="SSF57850">
    <property type="entry name" value="RING/U-box"/>
    <property type="match status" value="1"/>
</dbReference>
<dbReference type="InterPro" id="IPR011990">
    <property type="entry name" value="TPR-like_helical_dom_sf"/>
</dbReference>
<name>A0A8X6FEM5_TRICU</name>
<feature type="compositionally biased region" description="Basic and acidic residues" evidence="5">
    <location>
        <begin position="715"/>
        <end position="730"/>
    </location>
</feature>
<feature type="region of interest" description="Disordered" evidence="5">
    <location>
        <begin position="1600"/>
        <end position="1625"/>
    </location>
</feature>
<feature type="region of interest" description="Disordered" evidence="5">
    <location>
        <begin position="677"/>
        <end position="737"/>
    </location>
</feature>
<dbReference type="Pfam" id="PF19179">
    <property type="entry name" value="TTC3_DZIP3_dom"/>
    <property type="match status" value="1"/>
</dbReference>
<dbReference type="InterPro" id="IPR056870">
    <property type="entry name" value="TTC3/DZIP3/RBM44-like_helical"/>
</dbReference>
<dbReference type="GO" id="GO:0008270">
    <property type="term" value="F:zinc ion binding"/>
    <property type="evidence" value="ECO:0007669"/>
    <property type="project" value="UniProtKB-KW"/>
</dbReference>
<feature type="compositionally biased region" description="Low complexity" evidence="5">
    <location>
        <begin position="1600"/>
        <end position="1618"/>
    </location>
</feature>
<keyword evidence="2" id="KW-0862">Zinc</keyword>
<evidence type="ECO:0000256" key="4">
    <source>
        <dbReference type="SAM" id="Coils"/>
    </source>
</evidence>
<dbReference type="Proteomes" id="UP000887116">
    <property type="component" value="Unassembled WGS sequence"/>
</dbReference>
<dbReference type="Gene3D" id="1.25.40.10">
    <property type="entry name" value="Tetratricopeptide repeat domain"/>
    <property type="match status" value="2"/>
</dbReference>
<dbReference type="Pfam" id="PF24812">
    <property type="entry name" value="WHD_TTC3"/>
    <property type="match status" value="1"/>
</dbReference>
<evidence type="ECO:0000313" key="8">
    <source>
        <dbReference type="Proteomes" id="UP000887116"/>
    </source>
</evidence>
<feature type="compositionally biased region" description="Polar residues" evidence="5">
    <location>
        <begin position="1504"/>
        <end position="1520"/>
    </location>
</feature>
<dbReference type="Pfam" id="PF13639">
    <property type="entry name" value="zf-RING_2"/>
    <property type="match status" value="1"/>
</dbReference>
<feature type="region of interest" description="Disordered" evidence="5">
    <location>
        <begin position="1504"/>
        <end position="1524"/>
    </location>
</feature>
<dbReference type="InterPro" id="IPR001841">
    <property type="entry name" value="Znf_RING"/>
</dbReference>
<dbReference type="Pfam" id="PF24905">
    <property type="entry name" value="TTC3_9th"/>
    <property type="match status" value="1"/>
</dbReference>
<dbReference type="Gene3D" id="3.30.40.10">
    <property type="entry name" value="Zinc/RING finger domain, C3HC4 (zinc finger)"/>
    <property type="match status" value="1"/>
</dbReference>
<keyword evidence="4" id="KW-0175">Coiled coil</keyword>
<evidence type="ECO:0000313" key="7">
    <source>
        <dbReference type="EMBL" id="GFQ76829.1"/>
    </source>
</evidence>
<dbReference type="InterPro" id="IPR013083">
    <property type="entry name" value="Znf_RING/FYVE/PHD"/>
</dbReference>
<dbReference type="SUPFAM" id="SSF48452">
    <property type="entry name" value="TPR-like"/>
    <property type="match status" value="1"/>
</dbReference>
<dbReference type="EMBL" id="BMAO01001901">
    <property type="protein sequence ID" value="GFQ76829.1"/>
    <property type="molecule type" value="Genomic_DNA"/>
</dbReference>
<evidence type="ECO:0000256" key="1">
    <source>
        <dbReference type="ARBA" id="ARBA00022771"/>
    </source>
</evidence>
<proteinExistence type="predicted"/>
<feature type="region of interest" description="Disordered" evidence="5">
    <location>
        <begin position="353"/>
        <end position="389"/>
    </location>
</feature>
<sequence>MFQGLDTTSLYDRCIAAGLCKAHRKELKAYDDSKSQEIQRKALLYIRLQIFGPILHQRPFCCEKLRVLFAKAECFSAKENQENHDQFIDRLLVLDSIAVFLLCHFCKICCVGAFFESGPRALIRPESEEDIFLKLLTHTTIDETDIGLLTPLLSDNFKDVSDVILKVSYVAVLLYVRNISVKIDINEAVRHIDVNMKNDAEESQRWETIGNDAFGRENWEEAFEAYSVALNFKPYCSSLLVHRSYCLTKMWRVKDAVMDGYLTVMIDPFNISGYIQMIIPLFMLEDFMFCIDVADYCLYKCSGNTEISKLETVERIKGKAETSLIAIVPGLANEHISKLEKRALARRNVNDLPELIEPSDSDSDCQDAPNPTEASNSGESDSNIDCSKPKINGCPNGSLKIVEDEVKILQESLKEASQTLLNGHEVMAMRRFRDALDEIKGSPEIHKYEECDIICIKYAYAFACYKSGGYDNIQKAITILKEITEKNTDIVFPAAYYCIGLAYLKIYRFKLALENFRIVDDMLQKKVQCNSFVWPGIVTVIEETKLDHLKSILPDLIKECENPPLPNATCRYEDCSLQPSIYYSDPDFKGLYCIHCSEHCYLQYHVQCWKSIRTLANHIDKEFLDKKCYTPDCEGVIVHMQVINKEGDVVKEFSVGENKKVSKQKKTKLEKKLEIKVEKKRKRKDSSSRTESISEIPEDISYADPPVAEINNPPKEVKNQPKHDVKDLHGHPSLPNIPTLNVNAEPFIVLKKEKPVNEISYKVPTKTKEHKKMKSNTYSIDEFLQKAGVSLKSKEHHQRSHSLRHTSHSSKETAWEISYKVPTKTKEHKKMKSNTYSIDEFLQKAGVSLKSKEHHQRSHSLRHTSHSSKETAWVKNINNIYMPSASTTDDIQSKLSTLSFNGSPETSKTEENASLDLKSELEFPKPSFNFLECIKKNMYSHFKEILGKYGPLRVDDPRLMNKVKNFPEELQILTDSDGIGKFLQQDVEFAFVRETYVCLVDQLPAAYKKLDEVSLPIQNIDRNVTSNFETSDSVEGKNSEIFRFSCLNPDAREYLPEISSEFIPENRTNVKSYKEVLEHNSRDMRSTISKLRQPLTVDEAHSKSSNSSLQQVVSEKVCQSSTASSGSSFQNEAGEDPKIKQLVEKFRVALNMYSDEDVKENQSFIDEFLKHFSLIQIPKKSNASIQTENVEVEKISRGTMQSDDELQRLKEMTKKLLDQKGVLVEQCKSALDSATEYRKNSSDEITNLRKELSDAKIKLQEQAKEFKTQKKDLEKLHFSNESLKLDCTVMEDQMRVLQQEKLKLRQEVDGNNRLKDDMKRLELEKVEVEKRAQNAECLLLELKKTELKNRVQIKKTEALNKIEEVQNGISLISVHLNPMVVKNMEHLVTQIRKYIITLEDILKEFTVQIAEQVKEVNKGVPLKNFKPFSVIELPEIPNLSSDQMSKLMHQVSWPHLLTNPASNVTNFNPYQFPMASTTIPSTKPNLSNPLQQNPLLSSSYSSFENAANQAGKQPVSSNTKVPPGLTVTKTALHAPSMSVHNISSIENQKINMTQQKNSTQVLGSTSSWNLNPVKKTSDIRFGSSNIELDYNIKKKDTPFTASTRASSSRSNTASPNSKKNSDKDVKKSFEKLLSKLQEKFPHITSSDIVTTVREFRDNRVNGLSGLTLENIVQLVSEILEAKEKSQAQEQNSRTKMMPNAVLVNKKLVSDERLRAPPPPESSLKKSAWGNRETDHLKQWSGSTVDECSICYEEMTSSTAYKVDCNHSFHLKCIKKWLEKKSDCPICRVHLLLPEDYPALS</sequence>
<dbReference type="PANTHER" id="PTHR17550">
    <property type="entry name" value="E3 UBIQUITIN-PROTEIN LIGASE TTC3"/>
    <property type="match status" value="1"/>
</dbReference>
<feature type="compositionally biased region" description="Polar residues" evidence="5">
    <location>
        <begin position="372"/>
        <end position="385"/>
    </location>
</feature>
<feature type="domain" description="RING-type" evidence="6">
    <location>
        <begin position="1747"/>
        <end position="1787"/>
    </location>
</feature>
<dbReference type="PROSITE" id="PS50089">
    <property type="entry name" value="ZF_RING_2"/>
    <property type="match status" value="1"/>
</dbReference>
<evidence type="ECO:0000256" key="3">
    <source>
        <dbReference type="PROSITE-ProRule" id="PRU00175"/>
    </source>
</evidence>
<comment type="caution">
    <text evidence="7">The sequence shown here is derived from an EMBL/GenBank/DDBJ whole genome shotgun (WGS) entry which is preliminary data.</text>
</comment>
<keyword evidence="1 3" id="KW-0479">Metal-binding</keyword>
<keyword evidence="1 3" id="KW-0863">Zinc-finger</keyword>
<dbReference type="SMART" id="SM00184">
    <property type="entry name" value="RING"/>
    <property type="match status" value="1"/>
</dbReference>
<keyword evidence="8" id="KW-1185">Reference proteome</keyword>
<organism evidence="7 8">
    <name type="scientific">Trichonephila clavata</name>
    <name type="common">Joro spider</name>
    <name type="synonym">Nephila clavata</name>
    <dbReference type="NCBI Taxonomy" id="2740835"/>
    <lineage>
        <taxon>Eukaryota</taxon>
        <taxon>Metazoa</taxon>
        <taxon>Ecdysozoa</taxon>
        <taxon>Arthropoda</taxon>
        <taxon>Chelicerata</taxon>
        <taxon>Arachnida</taxon>
        <taxon>Araneae</taxon>
        <taxon>Araneomorphae</taxon>
        <taxon>Entelegynae</taxon>
        <taxon>Araneoidea</taxon>
        <taxon>Nephilidae</taxon>
        <taxon>Trichonephila</taxon>
    </lineage>
</organism>
<reference evidence="7" key="1">
    <citation type="submission" date="2020-07" db="EMBL/GenBank/DDBJ databases">
        <title>Multicomponent nature underlies the extraordinary mechanical properties of spider dragline silk.</title>
        <authorList>
            <person name="Kono N."/>
            <person name="Nakamura H."/>
            <person name="Mori M."/>
            <person name="Yoshida Y."/>
            <person name="Ohtoshi R."/>
            <person name="Malay A.D."/>
            <person name="Moran D.A.P."/>
            <person name="Tomita M."/>
            <person name="Numata K."/>
            <person name="Arakawa K."/>
        </authorList>
    </citation>
    <scope>NUCLEOTIDE SEQUENCE</scope>
</reference>
<evidence type="ECO:0000256" key="2">
    <source>
        <dbReference type="ARBA" id="ARBA00022833"/>
    </source>
</evidence>
<evidence type="ECO:0000256" key="5">
    <source>
        <dbReference type="SAM" id="MobiDB-lite"/>
    </source>
</evidence>